<name>A0AAE9ZZL1_9BACT</name>
<dbReference type="Pfam" id="PF06580">
    <property type="entry name" value="His_kinase"/>
    <property type="match status" value="1"/>
</dbReference>
<dbReference type="EMBL" id="CP119075">
    <property type="protein sequence ID" value="WED63517.1"/>
    <property type="molecule type" value="Genomic_DNA"/>
</dbReference>
<feature type="transmembrane region" description="Helical" evidence="1">
    <location>
        <begin position="14"/>
        <end position="33"/>
    </location>
</feature>
<organism evidence="3 4">
    <name type="scientific">Synoicihabitans lomoniglobus</name>
    <dbReference type="NCBI Taxonomy" id="2909285"/>
    <lineage>
        <taxon>Bacteria</taxon>
        <taxon>Pseudomonadati</taxon>
        <taxon>Verrucomicrobiota</taxon>
        <taxon>Opitutia</taxon>
        <taxon>Opitutales</taxon>
        <taxon>Opitutaceae</taxon>
        <taxon>Synoicihabitans</taxon>
    </lineage>
</organism>
<accession>A0AAE9ZZL1</accession>
<reference evidence="3" key="1">
    <citation type="submission" date="2023-03" db="EMBL/GenBank/DDBJ databases">
        <title>Lomoglobus Profundus gen. nov., sp. nov., a novel member of the phylum Verrucomicrobia, isolated from deep-marine sediment of South China Sea.</title>
        <authorList>
            <person name="Ahmad T."/>
            <person name="Ishaq S.E."/>
            <person name="Wang F."/>
        </authorList>
    </citation>
    <scope>NUCLEOTIDE SEQUENCE</scope>
    <source>
        <strain evidence="3">LMO-M01</strain>
    </source>
</reference>
<evidence type="ECO:0000259" key="2">
    <source>
        <dbReference type="Pfam" id="PF06580"/>
    </source>
</evidence>
<keyword evidence="4" id="KW-1185">Reference proteome</keyword>
<keyword evidence="1" id="KW-1133">Transmembrane helix</keyword>
<feature type="transmembrane region" description="Helical" evidence="1">
    <location>
        <begin position="78"/>
        <end position="98"/>
    </location>
</feature>
<feature type="transmembrane region" description="Helical" evidence="1">
    <location>
        <begin position="118"/>
        <end position="141"/>
    </location>
</feature>
<protein>
    <submittedName>
        <fullName evidence="3">Histidine kinase</fullName>
    </submittedName>
</protein>
<dbReference type="GO" id="GO:0000155">
    <property type="term" value="F:phosphorelay sensor kinase activity"/>
    <property type="evidence" value="ECO:0007669"/>
    <property type="project" value="InterPro"/>
</dbReference>
<feature type="domain" description="Signal transduction histidine kinase internal region" evidence="2">
    <location>
        <begin position="157"/>
        <end position="234"/>
    </location>
</feature>
<evidence type="ECO:0000313" key="4">
    <source>
        <dbReference type="Proteomes" id="UP001218638"/>
    </source>
</evidence>
<proteinExistence type="predicted"/>
<dbReference type="KEGG" id="slom:PXH66_14360"/>
<dbReference type="InterPro" id="IPR036890">
    <property type="entry name" value="HATPase_C_sf"/>
</dbReference>
<dbReference type="Gene3D" id="3.30.565.10">
    <property type="entry name" value="Histidine kinase-like ATPase, C-terminal domain"/>
    <property type="match status" value="1"/>
</dbReference>
<keyword evidence="1" id="KW-0812">Transmembrane</keyword>
<dbReference type="RefSeq" id="WP_330929103.1">
    <property type="nucleotide sequence ID" value="NZ_CP119075.1"/>
</dbReference>
<keyword evidence="1" id="KW-0472">Membrane</keyword>
<dbReference type="PANTHER" id="PTHR34220">
    <property type="entry name" value="SENSOR HISTIDINE KINASE YPDA"/>
    <property type="match status" value="1"/>
</dbReference>
<dbReference type="PANTHER" id="PTHR34220:SF7">
    <property type="entry name" value="SENSOR HISTIDINE KINASE YPDA"/>
    <property type="match status" value="1"/>
</dbReference>
<sequence>MAPSETRSSPRNPWWHYALVVVGAIGLMCVLLPSPPGQSRFTPIYIGRLAVMSAAVAITISFNVFVLLPKLAHRRRFVMYYIALLLLVYGAGHGIYAANGFVMEQITGRPARYPSPKAKMVVVFFNQVLVFTALSSVLHYLRSWARSRELERQKLEAELTALKAQLNPHFLFNSLNNIYSLALDKSDDGPAYVLKMSEMMRYILHDSQVESIELRKELEFVQHYLDLERIRTENTMRMTLNVQGDPEGVQVAPLLFLPFVENAFKHGVSTAPVEAFVEINASVLVDGHLVVEVINSKEDMEAVLAGMGITPPAPASEMPGGIGLENVRRRLHLLYPDRHDLVLRDEGDRFVARVEVWS</sequence>
<keyword evidence="3" id="KW-0808">Transferase</keyword>
<dbReference type="GO" id="GO:0016020">
    <property type="term" value="C:membrane"/>
    <property type="evidence" value="ECO:0007669"/>
    <property type="project" value="InterPro"/>
</dbReference>
<feature type="transmembrane region" description="Helical" evidence="1">
    <location>
        <begin position="45"/>
        <end position="66"/>
    </location>
</feature>
<dbReference type="Proteomes" id="UP001218638">
    <property type="component" value="Chromosome"/>
</dbReference>
<dbReference type="AlphaFoldDB" id="A0AAE9ZZL1"/>
<keyword evidence="3" id="KW-0418">Kinase</keyword>
<evidence type="ECO:0000313" key="3">
    <source>
        <dbReference type="EMBL" id="WED63517.1"/>
    </source>
</evidence>
<gene>
    <name evidence="3" type="ORF">PXH66_14360</name>
</gene>
<dbReference type="InterPro" id="IPR010559">
    <property type="entry name" value="Sig_transdc_His_kin_internal"/>
</dbReference>
<dbReference type="InterPro" id="IPR050640">
    <property type="entry name" value="Bact_2-comp_sensor_kinase"/>
</dbReference>
<evidence type="ECO:0000256" key="1">
    <source>
        <dbReference type="SAM" id="Phobius"/>
    </source>
</evidence>